<dbReference type="PANTHER" id="PTHR12358:SF106">
    <property type="entry name" value="LIPID KINASE YEGS"/>
    <property type="match status" value="1"/>
</dbReference>
<name>B9XF95_PEDPL</name>
<dbReference type="OrthoDB" id="9786026at2"/>
<dbReference type="InterPro" id="IPR045540">
    <property type="entry name" value="YegS/DAGK_C"/>
</dbReference>
<keyword evidence="3" id="KW-0808">Transferase</keyword>
<dbReference type="Pfam" id="PF19279">
    <property type="entry name" value="YegS_C"/>
    <property type="match status" value="1"/>
</dbReference>
<dbReference type="GO" id="GO:0008654">
    <property type="term" value="P:phospholipid biosynthetic process"/>
    <property type="evidence" value="ECO:0007669"/>
    <property type="project" value="UniProtKB-KW"/>
</dbReference>
<dbReference type="NCBIfam" id="TIGR00147">
    <property type="entry name" value="YegS/Rv2252/BmrU family lipid kinase"/>
    <property type="match status" value="1"/>
</dbReference>
<evidence type="ECO:0000256" key="4">
    <source>
        <dbReference type="ARBA" id="ARBA00022723"/>
    </source>
</evidence>
<proteinExistence type="predicted"/>
<dbReference type="SUPFAM" id="SSF111331">
    <property type="entry name" value="NAD kinase/diacylglycerol kinase-like"/>
    <property type="match status" value="1"/>
</dbReference>
<keyword evidence="14" id="KW-1185">Reference proteome</keyword>
<keyword evidence="4" id="KW-0479">Metal-binding</keyword>
<evidence type="ECO:0000256" key="11">
    <source>
        <dbReference type="ARBA" id="ARBA00023264"/>
    </source>
</evidence>
<keyword evidence="6 13" id="KW-0418">Kinase</keyword>
<keyword evidence="7" id="KW-0067">ATP-binding</keyword>
<dbReference type="InterPro" id="IPR050187">
    <property type="entry name" value="Lipid_Phosphate_FormReg"/>
</dbReference>
<keyword evidence="2" id="KW-0444">Lipid biosynthesis</keyword>
<evidence type="ECO:0000256" key="2">
    <source>
        <dbReference type="ARBA" id="ARBA00022516"/>
    </source>
</evidence>
<dbReference type="RefSeq" id="WP_007414485.1">
    <property type="nucleotide sequence ID" value="NZ_ABOX02000009.1"/>
</dbReference>
<dbReference type="InterPro" id="IPR001206">
    <property type="entry name" value="Diacylglycerol_kinase_cat_dom"/>
</dbReference>
<accession>B9XF95</accession>
<keyword evidence="11" id="KW-1208">Phospholipid metabolism</keyword>
<organism evidence="13 14">
    <name type="scientific">Pedosphaera parvula (strain Ellin514)</name>
    <dbReference type="NCBI Taxonomy" id="320771"/>
    <lineage>
        <taxon>Bacteria</taxon>
        <taxon>Pseudomonadati</taxon>
        <taxon>Verrucomicrobiota</taxon>
        <taxon>Pedosphaerae</taxon>
        <taxon>Pedosphaerales</taxon>
        <taxon>Pedosphaeraceae</taxon>
        <taxon>Pedosphaera</taxon>
    </lineage>
</organism>
<reference evidence="13 14" key="1">
    <citation type="journal article" date="2011" name="J. Bacteriol.">
        <title>Genome sequence of 'Pedosphaera parvula' Ellin514, an aerobic Verrucomicrobial isolate from pasture soil.</title>
        <authorList>
            <person name="Kant R."/>
            <person name="van Passel M.W."/>
            <person name="Sangwan P."/>
            <person name="Palva A."/>
            <person name="Lucas S."/>
            <person name="Copeland A."/>
            <person name="Lapidus A."/>
            <person name="Glavina Del Rio T."/>
            <person name="Dalin E."/>
            <person name="Tice H."/>
            <person name="Bruce D."/>
            <person name="Goodwin L."/>
            <person name="Pitluck S."/>
            <person name="Chertkov O."/>
            <person name="Larimer F.W."/>
            <person name="Land M.L."/>
            <person name="Hauser L."/>
            <person name="Brettin T.S."/>
            <person name="Detter J.C."/>
            <person name="Han S."/>
            <person name="de Vos W.M."/>
            <person name="Janssen P.H."/>
            <person name="Smidt H."/>
        </authorList>
    </citation>
    <scope>NUCLEOTIDE SEQUENCE [LARGE SCALE GENOMIC DNA]</scope>
    <source>
        <strain evidence="13 14">Ellin514</strain>
    </source>
</reference>
<dbReference type="InterPro" id="IPR005218">
    <property type="entry name" value="Diacylglycerol/lipid_kinase"/>
</dbReference>
<comment type="caution">
    <text evidence="13">The sequence shown here is derived from an EMBL/GenBank/DDBJ whole genome shotgun (WGS) entry which is preliminary data.</text>
</comment>
<evidence type="ECO:0000256" key="9">
    <source>
        <dbReference type="ARBA" id="ARBA00023098"/>
    </source>
</evidence>
<evidence type="ECO:0000256" key="1">
    <source>
        <dbReference type="ARBA" id="ARBA00001946"/>
    </source>
</evidence>
<evidence type="ECO:0000256" key="10">
    <source>
        <dbReference type="ARBA" id="ARBA00023209"/>
    </source>
</evidence>
<keyword evidence="8" id="KW-0460">Magnesium</keyword>
<protein>
    <submittedName>
        <fullName evidence="13">Diacylglycerol kinase catalytic region</fullName>
    </submittedName>
</protein>
<dbReference type="GO" id="GO:0046872">
    <property type="term" value="F:metal ion binding"/>
    <property type="evidence" value="ECO:0007669"/>
    <property type="project" value="UniProtKB-KW"/>
</dbReference>
<keyword evidence="9" id="KW-0443">Lipid metabolism</keyword>
<evidence type="ECO:0000256" key="7">
    <source>
        <dbReference type="ARBA" id="ARBA00022840"/>
    </source>
</evidence>
<keyword evidence="10" id="KW-0594">Phospholipid biosynthesis</keyword>
<evidence type="ECO:0000313" key="14">
    <source>
        <dbReference type="Proteomes" id="UP000003688"/>
    </source>
</evidence>
<dbReference type="Pfam" id="PF00781">
    <property type="entry name" value="DAGK_cat"/>
    <property type="match status" value="1"/>
</dbReference>
<dbReference type="InterPro" id="IPR017438">
    <property type="entry name" value="ATP-NAD_kinase_N"/>
</dbReference>
<dbReference type="Proteomes" id="UP000003688">
    <property type="component" value="Unassembled WGS sequence"/>
</dbReference>
<evidence type="ECO:0000259" key="12">
    <source>
        <dbReference type="PROSITE" id="PS50146"/>
    </source>
</evidence>
<keyword evidence="5" id="KW-0547">Nucleotide-binding</keyword>
<evidence type="ECO:0000313" key="13">
    <source>
        <dbReference type="EMBL" id="EEF61593.1"/>
    </source>
</evidence>
<sequence length="300" mass="31636">MRTCVIFNPTAKGDKARRFRRNLDRIGAECTLKQTTHAGAARTLAAEAVQEGFNIIVAAGGDGTVNEVLNGIGDAPDGFKRACLGVFPLGTVNVFAKELGLPTEISQAWEIIKAGQETTIDLPAVKFAGAGGASESRYFAQLAGAGLDARAIELVDWQLKKKLGPLAYVWAGMMALRGKPAQITVTNGTSSATGALVLVGNGRFYGGRYRVFPEADLQDGQLEVVVFPRANWLTLARCSGMFLAGQALPASVAKSFKAHTLTLTSTSPTPLEVDGDNIGHLPAVMSIQRQALRVVVPGKG</sequence>
<dbReference type="SMART" id="SM00046">
    <property type="entry name" value="DAGKc"/>
    <property type="match status" value="1"/>
</dbReference>
<feature type="domain" description="DAGKc" evidence="12">
    <location>
        <begin position="1"/>
        <end position="129"/>
    </location>
</feature>
<evidence type="ECO:0000256" key="5">
    <source>
        <dbReference type="ARBA" id="ARBA00022741"/>
    </source>
</evidence>
<dbReference type="AlphaFoldDB" id="B9XF95"/>
<dbReference type="EMBL" id="ABOX02000009">
    <property type="protein sequence ID" value="EEF61593.1"/>
    <property type="molecule type" value="Genomic_DNA"/>
</dbReference>
<dbReference type="PROSITE" id="PS50146">
    <property type="entry name" value="DAGK"/>
    <property type="match status" value="1"/>
</dbReference>
<dbReference type="GO" id="GO:0005524">
    <property type="term" value="F:ATP binding"/>
    <property type="evidence" value="ECO:0007669"/>
    <property type="project" value="UniProtKB-KW"/>
</dbReference>
<gene>
    <name evidence="13" type="ORF">Cflav_PD4272</name>
</gene>
<dbReference type="InterPro" id="IPR016064">
    <property type="entry name" value="NAD/diacylglycerol_kinase_sf"/>
</dbReference>
<evidence type="ECO:0000256" key="3">
    <source>
        <dbReference type="ARBA" id="ARBA00022679"/>
    </source>
</evidence>
<dbReference type="GO" id="GO:0016301">
    <property type="term" value="F:kinase activity"/>
    <property type="evidence" value="ECO:0007669"/>
    <property type="project" value="UniProtKB-KW"/>
</dbReference>
<dbReference type="PANTHER" id="PTHR12358">
    <property type="entry name" value="SPHINGOSINE KINASE"/>
    <property type="match status" value="1"/>
</dbReference>
<dbReference type="Gene3D" id="2.60.200.40">
    <property type="match status" value="1"/>
</dbReference>
<comment type="cofactor">
    <cofactor evidence="1">
        <name>Mg(2+)</name>
        <dbReference type="ChEBI" id="CHEBI:18420"/>
    </cofactor>
</comment>
<dbReference type="GO" id="GO:0005886">
    <property type="term" value="C:plasma membrane"/>
    <property type="evidence" value="ECO:0007669"/>
    <property type="project" value="TreeGrafter"/>
</dbReference>
<dbReference type="STRING" id="320771.Cflav_PD4272"/>
<evidence type="ECO:0000256" key="6">
    <source>
        <dbReference type="ARBA" id="ARBA00022777"/>
    </source>
</evidence>
<evidence type="ECO:0000256" key="8">
    <source>
        <dbReference type="ARBA" id="ARBA00022842"/>
    </source>
</evidence>
<dbReference type="Gene3D" id="3.40.50.10330">
    <property type="entry name" value="Probable inorganic polyphosphate/atp-NAD kinase, domain 1"/>
    <property type="match status" value="1"/>
</dbReference>